<dbReference type="Proteomes" id="UP001151760">
    <property type="component" value="Unassembled WGS sequence"/>
</dbReference>
<keyword evidence="1" id="KW-0175">Coiled coil</keyword>
<evidence type="ECO:0000256" key="2">
    <source>
        <dbReference type="SAM" id="MobiDB-lite"/>
    </source>
</evidence>
<sequence length="576" mass="65242">MAGNQNGLSVFSGIGNQHGNENVVAARAEGNGNGINGNPIRLLKRRIEKRDSTHSEDLNFIGCSSTSGTQSDKAPVYDSDGSAENDSNVISVVSNVEQGGGTVEQHSVTVEETRAYHESLFHNLAAKVEKVNSVNLKMKNVELTTELARYKNQLLKEKETVSSLQEEKKRLKSDFKIREDEFLDKQIQLENKIKELDNILVKTGQSIQTMHMLSPKPDSFYHTEQKMALGYQNPFYLKQAQQKQQSLYNGKVLLEKHDPPTVYDSEETLELAQESRLKMKQLNKEIKPANYTKINHLSGVFVSQTAKSREELYFSNTSKTANVSKSISIPNEEFSDDTTPSVARKFLNEVKSTIVTLQRVVKQKMTLDIHNWSSSVHQEIHKIIKDEIFPIVNQVDARVQNFEIQFLKEAAKFVRDFQSLAKEADESLAKHKALELEIKSLLRAVNIQSDTFSIPVIELEILSESFQTAYGRKIVTIDFTLNTCYLIEYVLVTKRLVQLRNLVKEILLNYTDYSNIYTDKRGTVVIATVFDEVDRKTPFVYVCLSGNRILAKFPALWLALLSLSNVGVKIQTHARN</sequence>
<reference evidence="3" key="1">
    <citation type="journal article" date="2022" name="Int. J. Mol. Sci.">
        <title>Draft Genome of Tanacetum Coccineum: Genomic Comparison of Closely Related Tanacetum-Family Plants.</title>
        <authorList>
            <person name="Yamashiro T."/>
            <person name="Shiraishi A."/>
            <person name="Nakayama K."/>
            <person name="Satake H."/>
        </authorList>
    </citation>
    <scope>NUCLEOTIDE SEQUENCE</scope>
</reference>
<organism evidence="3 4">
    <name type="scientific">Tanacetum coccineum</name>
    <dbReference type="NCBI Taxonomy" id="301880"/>
    <lineage>
        <taxon>Eukaryota</taxon>
        <taxon>Viridiplantae</taxon>
        <taxon>Streptophyta</taxon>
        <taxon>Embryophyta</taxon>
        <taxon>Tracheophyta</taxon>
        <taxon>Spermatophyta</taxon>
        <taxon>Magnoliopsida</taxon>
        <taxon>eudicotyledons</taxon>
        <taxon>Gunneridae</taxon>
        <taxon>Pentapetalae</taxon>
        <taxon>asterids</taxon>
        <taxon>campanulids</taxon>
        <taxon>Asterales</taxon>
        <taxon>Asteraceae</taxon>
        <taxon>Asteroideae</taxon>
        <taxon>Anthemideae</taxon>
        <taxon>Anthemidinae</taxon>
        <taxon>Tanacetum</taxon>
    </lineage>
</organism>
<gene>
    <name evidence="3" type="ORF">Tco_1057455</name>
</gene>
<feature type="region of interest" description="Disordered" evidence="2">
    <location>
        <begin position="62"/>
        <end position="84"/>
    </location>
</feature>
<protein>
    <submittedName>
        <fullName evidence="3">Uncharacterized protein</fullName>
    </submittedName>
</protein>
<feature type="coiled-coil region" evidence="1">
    <location>
        <begin position="133"/>
        <end position="181"/>
    </location>
</feature>
<comment type="caution">
    <text evidence="3">The sequence shown here is derived from an EMBL/GenBank/DDBJ whole genome shotgun (WGS) entry which is preliminary data.</text>
</comment>
<evidence type="ECO:0000313" key="3">
    <source>
        <dbReference type="EMBL" id="GJT83113.1"/>
    </source>
</evidence>
<feature type="coiled-coil region" evidence="1">
    <location>
        <begin position="417"/>
        <end position="444"/>
    </location>
</feature>
<keyword evidence="4" id="KW-1185">Reference proteome</keyword>
<feature type="compositionally biased region" description="Polar residues" evidence="2">
    <location>
        <begin position="62"/>
        <end position="72"/>
    </location>
</feature>
<proteinExistence type="predicted"/>
<name>A0ABQ5H5F0_9ASTR</name>
<evidence type="ECO:0000313" key="4">
    <source>
        <dbReference type="Proteomes" id="UP001151760"/>
    </source>
</evidence>
<accession>A0ABQ5H5F0</accession>
<evidence type="ECO:0000256" key="1">
    <source>
        <dbReference type="SAM" id="Coils"/>
    </source>
</evidence>
<dbReference type="EMBL" id="BQNB010019231">
    <property type="protein sequence ID" value="GJT83113.1"/>
    <property type="molecule type" value="Genomic_DNA"/>
</dbReference>
<reference evidence="3" key="2">
    <citation type="submission" date="2022-01" db="EMBL/GenBank/DDBJ databases">
        <authorList>
            <person name="Yamashiro T."/>
            <person name="Shiraishi A."/>
            <person name="Satake H."/>
            <person name="Nakayama K."/>
        </authorList>
    </citation>
    <scope>NUCLEOTIDE SEQUENCE</scope>
</reference>